<dbReference type="EMBL" id="CP003321">
    <property type="protein sequence ID" value="AFL66016.1"/>
    <property type="molecule type" value="Genomic_DNA"/>
</dbReference>
<dbReference type="eggNOG" id="arCOG10272">
    <property type="taxonomic scope" value="Archaea"/>
</dbReference>
<sequence>MVLQLDLTKAGGCSDNPLSRLISIIKENIDEVEVTTTPEIIPQGLAQLLGNRYGYKVGVKTLENNRIIYVFKKS</sequence>
<proteinExistence type="predicted"/>
<protein>
    <recommendedName>
        <fullName evidence="3">SirA family protein</fullName>
    </recommendedName>
</protein>
<evidence type="ECO:0000313" key="1">
    <source>
        <dbReference type="EMBL" id="AFL66016.1"/>
    </source>
</evidence>
<keyword evidence="2" id="KW-1185">Reference proteome</keyword>
<dbReference type="AlphaFoldDB" id="I3XPZ2"/>
<reference evidence="1 2" key="1">
    <citation type="journal article" date="2012" name="J. Bacteriol.">
        <title>Complete Genome Sequence of Desulfurococcus fermentans, a Hyperthermophilic Cellulolytic Crenarchaeon Isolated from a Freshwater Hot Spring in Kamchatka, Russia.</title>
        <authorList>
            <person name="Susanti D."/>
            <person name="Johnson E.F."/>
            <person name="Rodriguez J.R."/>
            <person name="Anderson I."/>
            <person name="Perevalova A.A."/>
            <person name="Kyrpides N."/>
            <person name="Lucas S."/>
            <person name="Han J."/>
            <person name="Lapidus A."/>
            <person name="Cheng J.F."/>
            <person name="Goodwin L."/>
            <person name="Pitluck S."/>
            <person name="Mavrommatis K."/>
            <person name="Peters L."/>
            <person name="Land M.L."/>
            <person name="Hauser L."/>
            <person name="Gopalan V."/>
            <person name="Chan P.P."/>
            <person name="Lowe T.M."/>
            <person name="Atomi H."/>
            <person name="Bonch-Osmolovskaya E.A."/>
            <person name="Woyke T."/>
            <person name="Mukhopadhyay B."/>
        </authorList>
    </citation>
    <scope>NUCLEOTIDE SEQUENCE [LARGE SCALE GENOMIC DNA]</scope>
    <source>
        <strain evidence="1 2">DSM 16532</strain>
    </source>
</reference>
<name>I3XPZ2_DESAM</name>
<dbReference type="KEGG" id="dfd:Desfe_0103"/>
<organism evidence="1 2">
    <name type="scientific">Desulfurococcus amylolyticus DSM 16532</name>
    <dbReference type="NCBI Taxonomy" id="768672"/>
    <lineage>
        <taxon>Archaea</taxon>
        <taxon>Thermoproteota</taxon>
        <taxon>Thermoprotei</taxon>
        <taxon>Desulfurococcales</taxon>
        <taxon>Desulfurococcaceae</taxon>
        <taxon>Desulfurococcus</taxon>
    </lineage>
</organism>
<dbReference type="Proteomes" id="UP000006175">
    <property type="component" value="Chromosome"/>
</dbReference>
<gene>
    <name evidence="1" type="ORF">Desfe_0103</name>
</gene>
<evidence type="ECO:0008006" key="3">
    <source>
        <dbReference type="Google" id="ProtNLM"/>
    </source>
</evidence>
<accession>I3XPZ2</accession>
<evidence type="ECO:0000313" key="2">
    <source>
        <dbReference type="Proteomes" id="UP000006175"/>
    </source>
</evidence>
<dbReference type="HOGENOM" id="CLU_2678702_0_0_2"/>